<dbReference type="InterPro" id="IPR036390">
    <property type="entry name" value="WH_DNA-bd_sf"/>
</dbReference>
<accession>A0A840I985</accession>
<comment type="caution">
    <text evidence="1">The sequence shown here is derived from an EMBL/GenBank/DDBJ whole genome shotgun (WGS) entry which is preliminary data.</text>
</comment>
<organism evidence="1 2">
    <name type="scientific">Conexibacter arvalis</name>
    <dbReference type="NCBI Taxonomy" id="912552"/>
    <lineage>
        <taxon>Bacteria</taxon>
        <taxon>Bacillati</taxon>
        <taxon>Actinomycetota</taxon>
        <taxon>Thermoleophilia</taxon>
        <taxon>Solirubrobacterales</taxon>
        <taxon>Conexibacteraceae</taxon>
        <taxon>Conexibacter</taxon>
    </lineage>
</organism>
<dbReference type="SUPFAM" id="SSF46785">
    <property type="entry name" value="Winged helix' DNA-binding domain"/>
    <property type="match status" value="1"/>
</dbReference>
<sequence>MEATALAAPTDRQLQTVAADAVRALLPASWKVAVRAARRRDVDATLRLTAPDGRSADLAVEAKQRIEARDVPSVARQLREIEASTGLVAARYLSPRAREALRAEGLSYVDATGNVNVSVDEPAVALRAVGADRDPWRTPESPIGSLQGLPAARVVRALVDLPAPWKMRDLAAAAGTSLGSTARAVDLLDREGLIERDRRGTIQSATWDELLERWAADYDLTRGRRVIRLLAPRGLEAVERTLAKVRQPYAVGGSLAARWQLPYAEPTTALVYAPDADRLQRALRLTPAQTRANVLLIEPRDDLPLVRAQRRDDVAYTAPSQTVVDLLNGPGRNPEEGRALLDWMRTNKRDWRAR</sequence>
<reference evidence="1 2" key="1">
    <citation type="submission" date="2020-08" db="EMBL/GenBank/DDBJ databases">
        <title>Genomic Encyclopedia of Archaeal and Bacterial Type Strains, Phase II (KMG-II): from individual species to whole genera.</title>
        <authorList>
            <person name="Goeker M."/>
        </authorList>
    </citation>
    <scope>NUCLEOTIDE SEQUENCE [LARGE SCALE GENOMIC DNA]</scope>
    <source>
        <strain evidence="1 2">DSM 23288</strain>
    </source>
</reference>
<name>A0A840I985_9ACTN</name>
<dbReference type="RefSeq" id="WP_183339582.1">
    <property type="nucleotide sequence ID" value="NZ_JACHNU010000001.1"/>
</dbReference>
<evidence type="ECO:0000313" key="1">
    <source>
        <dbReference type="EMBL" id="MBB4661426.1"/>
    </source>
</evidence>
<protein>
    <recommendedName>
        <fullName evidence="3">HTH marR-type domain-containing protein</fullName>
    </recommendedName>
</protein>
<dbReference type="EMBL" id="JACHNU010000001">
    <property type="protein sequence ID" value="MBB4661426.1"/>
    <property type="molecule type" value="Genomic_DNA"/>
</dbReference>
<evidence type="ECO:0008006" key="3">
    <source>
        <dbReference type="Google" id="ProtNLM"/>
    </source>
</evidence>
<gene>
    <name evidence="1" type="ORF">BDZ31_000999</name>
</gene>
<dbReference type="AlphaFoldDB" id="A0A840I985"/>
<evidence type="ECO:0000313" key="2">
    <source>
        <dbReference type="Proteomes" id="UP000585272"/>
    </source>
</evidence>
<keyword evidence="2" id="KW-1185">Reference proteome</keyword>
<proteinExistence type="predicted"/>
<dbReference type="Proteomes" id="UP000585272">
    <property type="component" value="Unassembled WGS sequence"/>
</dbReference>